<dbReference type="AlphaFoldDB" id="A0A418YIX7"/>
<evidence type="ECO:0000313" key="2">
    <source>
        <dbReference type="Proteomes" id="UP000283255"/>
    </source>
</evidence>
<dbReference type="OrthoDB" id="9816185at2"/>
<keyword evidence="2" id="KW-1185">Reference proteome</keyword>
<name>A0A418YIX7_9GAMM</name>
<evidence type="ECO:0000313" key="1">
    <source>
        <dbReference type="EMBL" id="RJG50590.1"/>
    </source>
</evidence>
<dbReference type="Gene3D" id="1.10.30.50">
    <property type="match status" value="1"/>
</dbReference>
<keyword evidence="1" id="KW-0378">Hydrolase</keyword>
<dbReference type="Proteomes" id="UP000283255">
    <property type="component" value="Unassembled WGS sequence"/>
</dbReference>
<dbReference type="EMBL" id="QZCH01000002">
    <property type="protein sequence ID" value="RJG50590.1"/>
    <property type="molecule type" value="Genomic_DNA"/>
</dbReference>
<keyword evidence="1" id="KW-0540">Nuclease</keyword>
<organism evidence="1 2">
    <name type="scientific">Motilimonas pumila</name>
    <dbReference type="NCBI Taxonomy" id="2303987"/>
    <lineage>
        <taxon>Bacteria</taxon>
        <taxon>Pseudomonadati</taxon>
        <taxon>Pseudomonadota</taxon>
        <taxon>Gammaproteobacteria</taxon>
        <taxon>Alteromonadales</taxon>
        <taxon>Alteromonadales genera incertae sedis</taxon>
        <taxon>Motilimonas</taxon>
    </lineage>
</organism>
<gene>
    <name evidence="1" type="ORF">D1Z90_03720</name>
</gene>
<proteinExistence type="predicted"/>
<reference evidence="1 2" key="2">
    <citation type="submission" date="2019-01" db="EMBL/GenBank/DDBJ databases">
        <title>Motilimonas pumilus sp. nov., isolated from the gut of sea cucumber (Apostichopus japonicus).</title>
        <authorList>
            <person name="Wang F.-Q."/>
            <person name="Ren L.-H."/>
            <person name="Lin Y.-W."/>
            <person name="Sun G.-H."/>
            <person name="Du Z.-J."/>
            <person name="Zhao J.-X."/>
            <person name="Liu X.-J."/>
            <person name="Liu L.-J."/>
        </authorList>
    </citation>
    <scope>NUCLEOTIDE SEQUENCE [LARGE SCALE GENOMIC DNA]</scope>
    <source>
        <strain evidence="1 2">PLHSC7-2</strain>
    </source>
</reference>
<comment type="caution">
    <text evidence="1">The sequence shown here is derived from an EMBL/GenBank/DDBJ whole genome shotgun (WGS) entry which is preliminary data.</text>
</comment>
<sequence length="286" mass="31735">MRALVSPQCTYADVLNTCVNSISCATLTQRINAITTQLNNAAQDFDTKAVTADLFQIQPFFGADTDNVVGQVTKKELKGLYTYHLVPAKKPARQYYDQIMMQAPLRICPFCGFGQVTTLDHYLPKAKFPLLSILPKNLVPSCADCNKGKSAGIATSKNEQCLHPYFDQGHFINDQWLFAEVIHSSPATISYFVQAPGHWNASDQARVNSHFDDFKLANRFSIQAGDEISNLRGELDIDFQISQQAGVEQALRKKYAGASLQHTNSWKTAMYQALAASAWYCSGGFK</sequence>
<accession>A0A418YIX7</accession>
<dbReference type="RefSeq" id="WP_119909392.1">
    <property type="nucleotide sequence ID" value="NZ_QZCH01000002.1"/>
</dbReference>
<keyword evidence="1" id="KW-0255">Endonuclease</keyword>
<reference evidence="1 2" key="1">
    <citation type="submission" date="2018-09" db="EMBL/GenBank/DDBJ databases">
        <authorList>
            <person name="Wang F."/>
        </authorList>
    </citation>
    <scope>NUCLEOTIDE SEQUENCE [LARGE SCALE GENOMIC DNA]</scope>
    <source>
        <strain evidence="1 2">PLHSC7-2</strain>
    </source>
</reference>
<protein>
    <submittedName>
        <fullName evidence="1">HNH endonuclease</fullName>
    </submittedName>
</protein>
<dbReference type="GO" id="GO:0004519">
    <property type="term" value="F:endonuclease activity"/>
    <property type="evidence" value="ECO:0007669"/>
    <property type="project" value="UniProtKB-KW"/>
</dbReference>